<comment type="caution">
    <text evidence="1">The sequence shown here is derived from an EMBL/GenBank/DDBJ whole genome shotgun (WGS) entry which is preliminary data.</text>
</comment>
<proteinExistence type="predicted"/>
<sequence length="75" mass="8326">MGAPCEEQTYVPFTEGVMEDDLPVNCQTLAIAEYDGTTDPQEHLSRFDNAALLHRNTGGIKCRVFVTTFARAPHQ</sequence>
<accession>A0AAW2U7W9</accession>
<protein>
    <submittedName>
        <fullName evidence="1">Uncharacterized protein</fullName>
    </submittedName>
</protein>
<reference evidence="1" key="1">
    <citation type="submission" date="2020-06" db="EMBL/GenBank/DDBJ databases">
        <authorList>
            <person name="Li T."/>
            <person name="Hu X."/>
            <person name="Zhang T."/>
            <person name="Song X."/>
            <person name="Zhang H."/>
            <person name="Dai N."/>
            <person name="Sheng W."/>
            <person name="Hou X."/>
            <person name="Wei L."/>
        </authorList>
    </citation>
    <scope>NUCLEOTIDE SEQUENCE</scope>
    <source>
        <strain evidence="1">G02</strain>
        <tissue evidence="1">Leaf</tissue>
    </source>
</reference>
<organism evidence="1">
    <name type="scientific">Sesamum radiatum</name>
    <name type="common">Black benniseed</name>
    <dbReference type="NCBI Taxonomy" id="300843"/>
    <lineage>
        <taxon>Eukaryota</taxon>
        <taxon>Viridiplantae</taxon>
        <taxon>Streptophyta</taxon>
        <taxon>Embryophyta</taxon>
        <taxon>Tracheophyta</taxon>
        <taxon>Spermatophyta</taxon>
        <taxon>Magnoliopsida</taxon>
        <taxon>eudicotyledons</taxon>
        <taxon>Gunneridae</taxon>
        <taxon>Pentapetalae</taxon>
        <taxon>asterids</taxon>
        <taxon>lamiids</taxon>
        <taxon>Lamiales</taxon>
        <taxon>Pedaliaceae</taxon>
        <taxon>Sesamum</taxon>
    </lineage>
</organism>
<evidence type="ECO:0000313" key="1">
    <source>
        <dbReference type="EMBL" id="KAL0412954.1"/>
    </source>
</evidence>
<dbReference type="AlphaFoldDB" id="A0AAW2U7W9"/>
<reference evidence="1" key="2">
    <citation type="journal article" date="2024" name="Plant">
        <title>Genomic evolution and insights into agronomic trait innovations of Sesamum species.</title>
        <authorList>
            <person name="Miao H."/>
            <person name="Wang L."/>
            <person name="Qu L."/>
            <person name="Liu H."/>
            <person name="Sun Y."/>
            <person name="Le M."/>
            <person name="Wang Q."/>
            <person name="Wei S."/>
            <person name="Zheng Y."/>
            <person name="Lin W."/>
            <person name="Duan Y."/>
            <person name="Cao H."/>
            <person name="Xiong S."/>
            <person name="Wang X."/>
            <person name="Wei L."/>
            <person name="Li C."/>
            <person name="Ma Q."/>
            <person name="Ju M."/>
            <person name="Zhao R."/>
            <person name="Li G."/>
            <person name="Mu C."/>
            <person name="Tian Q."/>
            <person name="Mei H."/>
            <person name="Zhang T."/>
            <person name="Gao T."/>
            <person name="Zhang H."/>
        </authorList>
    </citation>
    <scope>NUCLEOTIDE SEQUENCE</scope>
    <source>
        <strain evidence="1">G02</strain>
    </source>
</reference>
<dbReference type="EMBL" id="JACGWJ010000006">
    <property type="protein sequence ID" value="KAL0412954.1"/>
    <property type="molecule type" value="Genomic_DNA"/>
</dbReference>
<gene>
    <name evidence="1" type="ORF">Sradi_1497100</name>
</gene>
<name>A0AAW2U7W9_SESRA</name>